<dbReference type="EnsemblMetazoa" id="OVOC4611.1">
    <property type="protein sequence ID" value="OVOC4611.1"/>
    <property type="gene ID" value="WBGene00241420"/>
</dbReference>
<dbReference type="Proteomes" id="UP000024404">
    <property type="component" value="Unassembled WGS sequence"/>
</dbReference>
<dbReference type="EMBL" id="CMVM020000142">
    <property type="status" value="NOT_ANNOTATED_CDS"/>
    <property type="molecule type" value="Genomic_DNA"/>
</dbReference>
<evidence type="ECO:0000313" key="1">
    <source>
        <dbReference type="EnsemblMetazoa" id="OVOC4611.1"/>
    </source>
</evidence>
<organism evidence="1 2">
    <name type="scientific">Onchocerca volvulus</name>
    <dbReference type="NCBI Taxonomy" id="6282"/>
    <lineage>
        <taxon>Eukaryota</taxon>
        <taxon>Metazoa</taxon>
        <taxon>Ecdysozoa</taxon>
        <taxon>Nematoda</taxon>
        <taxon>Chromadorea</taxon>
        <taxon>Rhabditida</taxon>
        <taxon>Spirurina</taxon>
        <taxon>Spiruromorpha</taxon>
        <taxon>Filarioidea</taxon>
        <taxon>Onchocercidae</taxon>
        <taxon>Onchocerca</taxon>
    </lineage>
</organism>
<reference evidence="1" key="2">
    <citation type="submission" date="2022-06" db="UniProtKB">
        <authorList>
            <consortium name="EnsemblMetazoa"/>
        </authorList>
    </citation>
    <scope>IDENTIFICATION</scope>
</reference>
<accession>A0A8R1TT50</accession>
<dbReference type="AlphaFoldDB" id="A0A8R1TT50"/>
<keyword evidence="2" id="KW-1185">Reference proteome</keyword>
<protein>
    <submittedName>
        <fullName evidence="1">Uncharacterized protein</fullName>
    </submittedName>
</protein>
<sequence length="91" mass="10240">MVNDLERVVKGRGVRCKVLGGEKEEEKEDGKETVELERSCQPVVTPFSEILMSCVFAQNSVVDVLKRHDESVALLMLTDEVKWNDSRCASL</sequence>
<proteinExistence type="predicted"/>
<reference evidence="2" key="1">
    <citation type="submission" date="2013-10" db="EMBL/GenBank/DDBJ databases">
        <title>Genome sequencing of Onchocerca volvulus.</title>
        <authorList>
            <person name="Cotton J."/>
            <person name="Tsai J."/>
            <person name="Stanley E."/>
            <person name="Tracey A."/>
            <person name="Holroyd N."/>
            <person name="Lustigman S."/>
            <person name="Berriman M."/>
        </authorList>
    </citation>
    <scope>NUCLEOTIDE SEQUENCE</scope>
</reference>
<name>A0A8R1TT50_ONCVO</name>
<evidence type="ECO:0000313" key="2">
    <source>
        <dbReference type="Proteomes" id="UP000024404"/>
    </source>
</evidence>